<reference evidence="1 2" key="1">
    <citation type="submission" date="2018-10" db="EMBL/GenBank/DDBJ databases">
        <title>A high-quality apple genome assembly.</title>
        <authorList>
            <person name="Hu J."/>
        </authorList>
    </citation>
    <scope>NUCLEOTIDE SEQUENCE [LARGE SCALE GENOMIC DNA]</scope>
    <source>
        <strain evidence="2">cv. HFTH1</strain>
        <tissue evidence="1">Young leaf</tissue>
    </source>
</reference>
<proteinExistence type="predicted"/>
<dbReference type="Proteomes" id="UP000290289">
    <property type="component" value="Chromosome 2"/>
</dbReference>
<dbReference type="AlphaFoldDB" id="A0A498KHJ4"/>
<keyword evidence="2" id="KW-1185">Reference proteome</keyword>
<evidence type="ECO:0000313" key="1">
    <source>
        <dbReference type="EMBL" id="RXI07168.1"/>
    </source>
</evidence>
<evidence type="ECO:0000313" key="2">
    <source>
        <dbReference type="Proteomes" id="UP000290289"/>
    </source>
</evidence>
<dbReference type="EMBL" id="RDQH01000328">
    <property type="protein sequence ID" value="RXI07168.1"/>
    <property type="molecule type" value="Genomic_DNA"/>
</dbReference>
<accession>A0A498KHJ4</accession>
<protein>
    <submittedName>
        <fullName evidence="1">Uncharacterized protein</fullName>
    </submittedName>
</protein>
<comment type="caution">
    <text evidence="1">The sequence shown here is derived from an EMBL/GenBank/DDBJ whole genome shotgun (WGS) entry which is preliminary data.</text>
</comment>
<gene>
    <name evidence="1" type="ORF">DVH24_026304</name>
</gene>
<name>A0A498KHJ4_MALDO</name>
<sequence>MIELVLFFGSTSLLLVFSLKVSLFSTKFPLSFVCLLLLQLMSIYTHPRKALEFVTWGEMEAMTSCHFLLTSISNSTFLFVAENGGAPFFFALSRSSWPKVWANFKAS</sequence>
<organism evidence="1 2">
    <name type="scientific">Malus domestica</name>
    <name type="common">Apple</name>
    <name type="synonym">Pyrus malus</name>
    <dbReference type="NCBI Taxonomy" id="3750"/>
    <lineage>
        <taxon>Eukaryota</taxon>
        <taxon>Viridiplantae</taxon>
        <taxon>Streptophyta</taxon>
        <taxon>Embryophyta</taxon>
        <taxon>Tracheophyta</taxon>
        <taxon>Spermatophyta</taxon>
        <taxon>Magnoliopsida</taxon>
        <taxon>eudicotyledons</taxon>
        <taxon>Gunneridae</taxon>
        <taxon>Pentapetalae</taxon>
        <taxon>rosids</taxon>
        <taxon>fabids</taxon>
        <taxon>Rosales</taxon>
        <taxon>Rosaceae</taxon>
        <taxon>Amygdaloideae</taxon>
        <taxon>Maleae</taxon>
        <taxon>Malus</taxon>
    </lineage>
</organism>